<sequence length="374" mass="41434">MENERKRILEFVKQGVITTEEALVLLENMAKKEGVTTAEEKMNSSQTAKQQTDSNETNTSQSSQWQQQDKTVEQPSLGDQVGSFVTDAFKQIKEAAVPFLKPARMERAFVYQNPTASNITLDVFNGNITVRQSKDEDLHLFVKVQNYQPLKQEHIETYFFEQTSLAYDADSFTFKSPSKGLRVSVEIALPVTTYDLISLKTLNGTIDIATLRCNDLLAKTTNGNVIIEGLEATDADIQSINGELRLHDGQLRQLEMTTVNGPINYTGECKQVGLQTKNGSITARLEGNGTEDANIKTTAGAIKVSLPNTIGIDGDLRSNFGKIQLNLADFDLLLDEKDKVKKHKLFTKMPLSPGNVTLVCDSSAGNIQIEEYRS</sequence>
<dbReference type="Pfam" id="PF13349">
    <property type="entry name" value="DUF4097"/>
    <property type="match status" value="1"/>
</dbReference>
<dbReference type="AlphaFoldDB" id="W7CTI7"/>
<reference evidence="4 5" key="1">
    <citation type="submission" date="2012-12" db="EMBL/GenBank/DDBJ databases">
        <title>Novel taxa of Listeriaceae from agricultural environments in the United States.</title>
        <authorList>
            <person name="den Bakker H.C."/>
            <person name="Allred A."/>
            <person name="Warchocki S."/>
            <person name="Wright E.M."/>
            <person name="Burrell A."/>
            <person name="Nightingale K.K."/>
            <person name="Kephart D."/>
            <person name="Wiedmann M."/>
        </authorList>
    </citation>
    <scope>NUCLEOTIDE SEQUENCE [LARGE SCALE GENOMIC DNA]</scope>
    <source>
        <strain evidence="4 5">FSL F6-1037</strain>
    </source>
</reference>
<organism evidence="4 5">
    <name type="scientific">Brochothrix campestris FSL F6-1037</name>
    <dbReference type="NCBI Taxonomy" id="1265861"/>
    <lineage>
        <taxon>Bacteria</taxon>
        <taxon>Bacillati</taxon>
        <taxon>Bacillota</taxon>
        <taxon>Bacilli</taxon>
        <taxon>Bacillales</taxon>
        <taxon>Listeriaceae</taxon>
        <taxon>Brochothrix</taxon>
    </lineage>
</organism>
<dbReference type="InterPro" id="IPR052027">
    <property type="entry name" value="PspC"/>
</dbReference>
<evidence type="ECO:0000313" key="4">
    <source>
        <dbReference type="EMBL" id="EUJ40010.1"/>
    </source>
</evidence>
<dbReference type="Pfam" id="PF22746">
    <property type="entry name" value="SHOCT-like_DUF2089-C"/>
    <property type="match status" value="1"/>
</dbReference>
<evidence type="ECO:0000259" key="2">
    <source>
        <dbReference type="Pfam" id="PF13349"/>
    </source>
</evidence>
<proteinExistence type="predicted"/>
<dbReference type="PIRSF" id="PIRSF012569">
    <property type="entry name" value="UCP012569"/>
    <property type="match status" value="1"/>
</dbReference>
<accession>W7CTI7</accession>
<evidence type="ECO:0000259" key="3">
    <source>
        <dbReference type="Pfam" id="PF22746"/>
    </source>
</evidence>
<keyword evidence="5" id="KW-1185">Reference proteome</keyword>
<dbReference type="PANTHER" id="PTHR33885:SF4">
    <property type="entry name" value="LMO2487 PROTEIN"/>
    <property type="match status" value="1"/>
</dbReference>
<dbReference type="PATRIC" id="fig|1265861.3.peg.1221"/>
<comment type="caution">
    <text evidence="4">The sequence shown here is derived from an EMBL/GenBank/DDBJ whole genome shotgun (WGS) entry which is preliminary data.</text>
</comment>
<dbReference type="OrthoDB" id="2240743at2"/>
<dbReference type="Proteomes" id="UP000019243">
    <property type="component" value="Unassembled WGS sequence"/>
</dbReference>
<dbReference type="STRING" id="1265861.BCAMP_06170"/>
<name>W7CTI7_9LIST</name>
<feature type="domain" description="YvlB/LiaX N-terminal" evidence="3">
    <location>
        <begin position="3"/>
        <end position="33"/>
    </location>
</feature>
<dbReference type="InterPro" id="IPR053959">
    <property type="entry name" value="YvlB/LiaX_N"/>
</dbReference>
<dbReference type="RefSeq" id="WP_035314359.1">
    <property type="nucleotide sequence ID" value="NZ_AODH01000022.1"/>
</dbReference>
<protein>
    <submittedName>
        <fullName evidence="4">Uncharacterized protein</fullName>
    </submittedName>
</protein>
<gene>
    <name evidence="4" type="ORF">BCAMP_06170</name>
</gene>
<feature type="domain" description="DUF4097" evidence="2">
    <location>
        <begin position="117"/>
        <end position="348"/>
    </location>
</feature>
<evidence type="ECO:0000256" key="1">
    <source>
        <dbReference type="SAM" id="MobiDB-lite"/>
    </source>
</evidence>
<dbReference type="InterPro" id="IPR016599">
    <property type="entry name" value="UCP012569"/>
</dbReference>
<feature type="compositionally biased region" description="Low complexity" evidence="1">
    <location>
        <begin position="50"/>
        <end position="69"/>
    </location>
</feature>
<dbReference type="InterPro" id="IPR025164">
    <property type="entry name" value="Toastrack_DUF4097"/>
</dbReference>
<dbReference type="PANTHER" id="PTHR33885">
    <property type="entry name" value="PHAGE SHOCK PROTEIN C"/>
    <property type="match status" value="1"/>
</dbReference>
<feature type="region of interest" description="Disordered" evidence="1">
    <location>
        <begin position="34"/>
        <end position="77"/>
    </location>
</feature>
<evidence type="ECO:0000313" key="5">
    <source>
        <dbReference type="Proteomes" id="UP000019243"/>
    </source>
</evidence>
<dbReference type="EMBL" id="AODH01000022">
    <property type="protein sequence ID" value="EUJ40010.1"/>
    <property type="molecule type" value="Genomic_DNA"/>
</dbReference>